<gene>
    <name evidence="5" type="ORF">FEZ08_08930</name>
</gene>
<evidence type="ECO:0000313" key="5">
    <source>
        <dbReference type="EMBL" id="TLG72502.1"/>
    </source>
</evidence>
<comment type="subcellular location">
    <subcellularLocation>
        <location evidence="1">Cytoplasm</location>
    </subcellularLocation>
</comment>
<dbReference type="SUPFAM" id="SSF55469">
    <property type="entry name" value="FMN-dependent nitroreductase-like"/>
    <property type="match status" value="1"/>
</dbReference>
<proteinExistence type="predicted"/>
<protein>
    <submittedName>
        <fullName evidence="5">Nitroreductase family protein</fullName>
    </submittedName>
</protein>
<dbReference type="AlphaFoldDB" id="A0A5R8QBL7"/>
<dbReference type="EMBL" id="VBWP01000008">
    <property type="protein sequence ID" value="TLG72502.1"/>
    <property type="molecule type" value="Genomic_DNA"/>
</dbReference>
<reference evidence="5 6" key="1">
    <citation type="submission" date="2019-05" db="EMBL/GenBank/DDBJ databases">
        <title>Culicoidintestinum kansasii gen. nov., sp. nov. from the gastrointestinal tract of the biting midge, Culicoides sonorensis.</title>
        <authorList>
            <person name="Neupane S."/>
            <person name="Ghosh A."/>
            <person name="Gunther S."/>
            <person name="Martin K."/>
            <person name="Zurek L."/>
        </authorList>
    </citation>
    <scope>NUCLEOTIDE SEQUENCE [LARGE SCALE GENOMIC DNA]</scope>
    <source>
        <strain evidence="5 6">CS-1</strain>
    </source>
</reference>
<dbReference type="GO" id="GO:0005737">
    <property type="term" value="C:cytoplasm"/>
    <property type="evidence" value="ECO:0007669"/>
    <property type="project" value="UniProtKB-SubCell"/>
</dbReference>
<keyword evidence="2" id="KW-0963">Cytoplasm</keyword>
<dbReference type="FunFam" id="3.40.109.10:FF:000001">
    <property type="entry name" value="Nitroreductase family"/>
    <property type="match status" value="1"/>
</dbReference>
<dbReference type="InterPro" id="IPR033877">
    <property type="entry name" value="Frm2/Hbn1"/>
</dbReference>
<feature type="domain" description="Nitroreductase" evidence="4">
    <location>
        <begin position="12"/>
        <end position="179"/>
    </location>
</feature>
<dbReference type="InterPro" id="IPR000415">
    <property type="entry name" value="Nitroreductase-like"/>
</dbReference>
<dbReference type="Proteomes" id="UP000306912">
    <property type="component" value="Unassembled WGS sequence"/>
</dbReference>
<evidence type="ECO:0000313" key="6">
    <source>
        <dbReference type="Proteomes" id="UP000306912"/>
    </source>
</evidence>
<dbReference type="FunCoup" id="A0A5R8QBL7">
    <property type="interactions" value="38"/>
</dbReference>
<dbReference type="Pfam" id="PF00881">
    <property type="entry name" value="Nitroreductase"/>
    <property type="match status" value="1"/>
</dbReference>
<dbReference type="InterPro" id="IPR029479">
    <property type="entry name" value="Nitroreductase"/>
</dbReference>
<name>A0A5R8QBL7_9FIRM</name>
<organism evidence="5 6">
    <name type="scientific">Culicoidibacter larvae</name>
    <dbReference type="NCBI Taxonomy" id="2579976"/>
    <lineage>
        <taxon>Bacteria</taxon>
        <taxon>Bacillati</taxon>
        <taxon>Bacillota</taxon>
        <taxon>Culicoidibacteria</taxon>
        <taxon>Culicoidibacterales</taxon>
        <taxon>Culicoidibacteraceae</taxon>
        <taxon>Culicoidibacter</taxon>
    </lineage>
</organism>
<keyword evidence="3" id="KW-0560">Oxidoreductase</keyword>
<evidence type="ECO:0000259" key="4">
    <source>
        <dbReference type="Pfam" id="PF00881"/>
    </source>
</evidence>
<sequence>MSIETKTLKEAIRERRSIHSLTKKAGVDQAYLDKIIETVRYAPSAFNMQSTRMVVLLNEKHEQFWDMVTKTLEAVTPAEHFPSTLEKMQGFKGGNGTILFFEDQAVVEGYMEQAPLYASNFPGWSLQGDAIMQYAMWLSLTSEGFGVSIQHYNPLIDNQVQEMYGVPGNWTLIAQMPFGEPNNTPGEKTFLPLDDVVTFVQ</sequence>
<evidence type="ECO:0000256" key="2">
    <source>
        <dbReference type="ARBA" id="ARBA00022490"/>
    </source>
</evidence>
<dbReference type="OrthoDB" id="9810617at2"/>
<evidence type="ECO:0000256" key="3">
    <source>
        <dbReference type="ARBA" id="ARBA00023002"/>
    </source>
</evidence>
<comment type="caution">
    <text evidence="5">The sequence shown here is derived from an EMBL/GenBank/DDBJ whole genome shotgun (WGS) entry which is preliminary data.</text>
</comment>
<dbReference type="GO" id="GO:0016491">
    <property type="term" value="F:oxidoreductase activity"/>
    <property type="evidence" value="ECO:0007669"/>
    <property type="project" value="UniProtKB-KW"/>
</dbReference>
<dbReference type="GO" id="GO:0034599">
    <property type="term" value="P:cellular response to oxidative stress"/>
    <property type="evidence" value="ECO:0007669"/>
    <property type="project" value="InterPro"/>
</dbReference>
<evidence type="ECO:0000256" key="1">
    <source>
        <dbReference type="ARBA" id="ARBA00004496"/>
    </source>
</evidence>
<dbReference type="PANTHER" id="PTHR43035:SF1">
    <property type="entry name" value="FATTY ACID REPRESSION MUTANT PROTEIN 2-RELATED"/>
    <property type="match status" value="1"/>
</dbReference>
<dbReference type="RefSeq" id="WP_138191528.1">
    <property type="nucleotide sequence ID" value="NZ_VBWP01000008.1"/>
</dbReference>
<dbReference type="PANTHER" id="PTHR43035">
    <property type="entry name" value="FATTY ACID REPRESSION MUTANT PROTEIN 2-RELATED"/>
    <property type="match status" value="1"/>
</dbReference>
<dbReference type="Gene3D" id="3.40.109.10">
    <property type="entry name" value="NADH Oxidase"/>
    <property type="match status" value="1"/>
</dbReference>
<accession>A0A5R8QBL7</accession>
<keyword evidence="6" id="KW-1185">Reference proteome</keyword>
<dbReference type="InParanoid" id="A0A5R8QBL7"/>
<dbReference type="CDD" id="cd02140">
    <property type="entry name" value="Frm2-like"/>
    <property type="match status" value="1"/>
</dbReference>